<dbReference type="GO" id="GO:0016787">
    <property type="term" value="F:hydrolase activity"/>
    <property type="evidence" value="ECO:0007669"/>
    <property type="project" value="UniProtKB-UniRule"/>
</dbReference>
<evidence type="ECO:0000256" key="8">
    <source>
        <dbReference type="ARBA" id="ARBA00034617"/>
    </source>
</evidence>
<evidence type="ECO:0000256" key="10">
    <source>
        <dbReference type="ARBA" id="ARBA00034923"/>
    </source>
</evidence>
<dbReference type="InterPro" id="IPR027417">
    <property type="entry name" value="P-loop_NTPase"/>
</dbReference>
<dbReference type="Gene3D" id="3.40.50.300">
    <property type="entry name" value="P-loop containing nucleotide triphosphate hydrolases"/>
    <property type="match status" value="2"/>
</dbReference>
<evidence type="ECO:0000259" key="14">
    <source>
        <dbReference type="PROSITE" id="PS51217"/>
    </source>
</evidence>
<dbReference type="InterPro" id="IPR014016">
    <property type="entry name" value="UvrD-like_ATP-bd"/>
</dbReference>
<accession>A0A7J4YRZ5</accession>
<dbReference type="AlphaFoldDB" id="A0A7J4YRZ5"/>
<evidence type="ECO:0000313" key="15">
    <source>
        <dbReference type="EMBL" id="KAA5231804.1"/>
    </source>
</evidence>
<name>A0A7J4YRZ5_9BACE</name>
<protein>
    <recommendedName>
        <fullName evidence="9">DNA 3'-5' helicase</fullName>
        <ecNumber evidence="9">5.6.2.4</ecNumber>
    </recommendedName>
    <alternativeName>
        <fullName evidence="10">DNA 3'-5' helicase II</fullName>
    </alternativeName>
</protein>
<proteinExistence type="inferred from homology"/>
<sequence length="615" mass="71065">MINKIQLTSKQAAIVSFQQGALLVLASAGSGKTRVLTERIKYLVDSTRRKILAITFTNKASEEIKERLSDIDNIEERLYIGTFHSFCCYVLENHGNMIGYQELPQVFSETDDRLRIIEDAIIETPTLNQYFSNLDSKQRNKFKTRALDVISQIKREVILDDDLEKRIKDKNVIMLYYSYRDLMSSLNAIDFDDLLFLTYKLFVNSPKTAALYRRNFEYICIDEAQDLNKAQYMVLKALTGNEHKNIMMVGDPKQSIYGFNGSSSSFMQESFVEDYTPTIIELNDNFRSSRSVLSLANKIVNTPSDLNNVAVNGLCEIHSFKDVCEEADWIVLKIKEYLQCGDLKDIEGKLTENRITILARNRYLLLPIEEKLIEENINYFYKNNSNGLLFDSTSGKIFNLALQIKVNPKDYLHFEQLLALLDIENDKVYSFDELEDRIQNKLYKDIINSIVLLKDTGDNFNKMIDHLLQKIQENLDFNMIDENELHLAYNDLLEIKKNWHNYAISTKTKSIASFRNAIALGKTVQSKKEIGIALSTVHTMKGQENDIVFLIGMDDQTFPDYRALQKGGLELEQEKNNLYVAITRAKRYLFITYPLSRQMPWGDIKTRKISSLLQI</sequence>
<evidence type="ECO:0000256" key="1">
    <source>
        <dbReference type="ARBA" id="ARBA00009922"/>
    </source>
</evidence>
<evidence type="ECO:0000256" key="6">
    <source>
        <dbReference type="ARBA" id="ARBA00023125"/>
    </source>
</evidence>
<evidence type="ECO:0000259" key="13">
    <source>
        <dbReference type="PROSITE" id="PS51198"/>
    </source>
</evidence>
<evidence type="ECO:0000256" key="2">
    <source>
        <dbReference type="ARBA" id="ARBA00022741"/>
    </source>
</evidence>
<feature type="binding site" evidence="12">
    <location>
        <begin position="26"/>
        <end position="33"/>
    </location>
    <ligand>
        <name>ATP</name>
        <dbReference type="ChEBI" id="CHEBI:30616"/>
    </ligand>
</feature>
<evidence type="ECO:0000313" key="16">
    <source>
        <dbReference type="EMBL" id="KAA5259391.1"/>
    </source>
</evidence>
<dbReference type="Gene3D" id="1.10.10.160">
    <property type="match status" value="1"/>
</dbReference>
<dbReference type="GO" id="GO:0043138">
    <property type="term" value="F:3'-5' DNA helicase activity"/>
    <property type="evidence" value="ECO:0007669"/>
    <property type="project" value="UniProtKB-EC"/>
</dbReference>
<dbReference type="SUPFAM" id="SSF52540">
    <property type="entry name" value="P-loop containing nucleoside triphosphate hydrolases"/>
    <property type="match status" value="1"/>
</dbReference>
<dbReference type="PANTHER" id="PTHR11070:SF2">
    <property type="entry name" value="ATP-DEPENDENT DNA HELICASE SRS2"/>
    <property type="match status" value="1"/>
</dbReference>
<dbReference type="CDD" id="cd17932">
    <property type="entry name" value="DEXQc_UvrD"/>
    <property type="match status" value="1"/>
</dbReference>
<evidence type="ECO:0000256" key="12">
    <source>
        <dbReference type="PROSITE-ProRule" id="PRU00560"/>
    </source>
</evidence>
<evidence type="ECO:0000256" key="9">
    <source>
        <dbReference type="ARBA" id="ARBA00034808"/>
    </source>
</evidence>
<dbReference type="Proteomes" id="UP000440198">
    <property type="component" value="Unassembled WGS sequence"/>
</dbReference>
<dbReference type="GO" id="GO:0000725">
    <property type="term" value="P:recombinational repair"/>
    <property type="evidence" value="ECO:0007669"/>
    <property type="project" value="TreeGrafter"/>
</dbReference>
<dbReference type="Gene3D" id="1.10.486.10">
    <property type="entry name" value="PCRA, domain 4"/>
    <property type="match status" value="1"/>
</dbReference>
<evidence type="ECO:0000256" key="7">
    <source>
        <dbReference type="ARBA" id="ARBA00023235"/>
    </source>
</evidence>
<keyword evidence="4 12" id="KW-0347">Helicase</keyword>
<evidence type="ECO:0000256" key="5">
    <source>
        <dbReference type="ARBA" id="ARBA00022840"/>
    </source>
</evidence>
<comment type="similarity">
    <text evidence="1">Belongs to the helicase family. UvrD subfamily.</text>
</comment>
<dbReference type="EC" id="5.6.2.4" evidence="9"/>
<keyword evidence="3 12" id="KW-0378">Hydrolase</keyword>
<feature type="domain" description="UvrD-like helicase C-terminal" evidence="14">
    <location>
        <begin position="284"/>
        <end position="542"/>
    </location>
</feature>
<comment type="catalytic activity">
    <reaction evidence="8">
        <text>Couples ATP hydrolysis with the unwinding of duplex DNA by translocating in the 3'-5' direction.</text>
        <dbReference type="EC" id="5.6.2.4"/>
    </reaction>
</comment>
<dbReference type="PANTHER" id="PTHR11070">
    <property type="entry name" value="UVRD / RECB / PCRA DNA HELICASE FAMILY MEMBER"/>
    <property type="match status" value="1"/>
</dbReference>
<organism evidence="15 17">
    <name type="scientific">Bacteroides finegoldii</name>
    <dbReference type="NCBI Taxonomy" id="338188"/>
    <lineage>
        <taxon>Bacteria</taxon>
        <taxon>Pseudomonadati</taxon>
        <taxon>Bacteroidota</taxon>
        <taxon>Bacteroidia</taxon>
        <taxon>Bacteroidales</taxon>
        <taxon>Bacteroidaceae</taxon>
        <taxon>Bacteroides</taxon>
    </lineage>
</organism>
<dbReference type="GO" id="GO:0005524">
    <property type="term" value="F:ATP binding"/>
    <property type="evidence" value="ECO:0007669"/>
    <property type="project" value="UniProtKB-UniRule"/>
</dbReference>
<dbReference type="RefSeq" id="WP_149923489.1">
    <property type="nucleotide sequence ID" value="NZ_JADOZO010000377.1"/>
</dbReference>
<evidence type="ECO:0000256" key="4">
    <source>
        <dbReference type="ARBA" id="ARBA00022806"/>
    </source>
</evidence>
<keyword evidence="6" id="KW-0238">DNA-binding</keyword>
<keyword evidence="7" id="KW-0413">Isomerase</keyword>
<reference evidence="17 18" key="1">
    <citation type="journal article" date="2019" name="Nat. Med.">
        <title>A library of human gut bacterial isolates paired with longitudinal multiomics data enables mechanistic microbiome research.</title>
        <authorList>
            <person name="Poyet M."/>
            <person name="Groussin M."/>
            <person name="Gibbons S.M."/>
            <person name="Avila-Pacheco J."/>
            <person name="Jiang X."/>
            <person name="Kearney S.M."/>
            <person name="Perrotta A.R."/>
            <person name="Berdy B."/>
            <person name="Zhao S."/>
            <person name="Lieberman T.D."/>
            <person name="Swanson P.K."/>
            <person name="Smith M."/>
            <person name="Roesemann S."/>
            <person name="Alexander J.E."/>
            <person name="Rich S.A."/>
            <person name="Livny J."/>
            <person name="Vlamakis H."/>
            <person name="Clish C."/>
            <person name="Bullock K."/>
            <person name="Deik A."/>
            <person name="Scott J."/>
            <person name="Pierce K.A."/>
            <person name="Xavier R.J."/>
            <person name="Alm E.J."/>
        </authorList>
    </citation>
    <scope>NUCLEOTIDE SEQUENCE [LARGE SCALE GENOMIC DNA]</scope>
    <source>
        <strain evidence="16 18">BIOML-A2</strain>
        <strain evidence="15 17">BIOML-A6</strain>
    </source>
</reference>
<keyword evidence="2 12" id="KW-0547">Nucleotide-binding</keyword>
<evidence type="ECO:0000256" key="11">
    <source>
        <dbReference type="ARBA" id="ARBA00048988"/>
    </source>
</evidence>
<feature type="domain" description="UvrD-like helicase ATP-binding" evidence="13">
    <location>
        <begin position="5"/>
        <end position="289"/>
    </location>
</feature>
<dbReference type="InterPro" id="IPR000212">
    <property type="entry name" value="DNA_helicase_UvrD/REP"/>
</dbReference>
<gene>
    <name evidence="16" type="ORF">F2Z09_03200</name>
    <name evidence="15" type="ORF">F2Z22_05560</name>
</gene>
<dbReference type="GO" id="GO:0003677">
    <property type="term" value="F:DNA binding"/>
    <property type="evidence" value="ECO:0007669"/>
    <property type="project" value="UniProtKB-KW"/>
</dbReference>
<evidence type="ECO:0000256" key="3">
    <source>
        <dbReference type="ARBA" id="ARBA00022801"/>
    </source>
</evidence>
<keyword evidence="18" id="KW-1185">Reference proteome</keyword>
<keyword evidence="5 12" id="KW-0067">ATP-binding</keyword>
<comment type="caution">
    <text evidence="15">The sequence shown here is derived from an EMBL/GenBank/DDBJ whole genome shotgun (WGS) entry which is preliminary data.</text>
</comment>
<dbReference type="Pfam" id="PF00580">
    <property type="entry name" value="UvrD-helicase"/>
    <property type="match status" value="1"/>
</dbReference>
<dbReference type="Pfam" id="PF13361">
    <property type="entry name" value="UvrD_C"/>
    <property type="match status" value="1"/>
</dbReference>
<dbReference type="PROSITE" id="PS51198">
    <property type="entry name" value="UVRD_HELICASE_ATP_BIND"/>
    <property type="match status" value="1"/>
</dbReference>
<dbReference type="EMBL" id="VWAK01000005">
    <property type="protein sequence ID" value="KAA5231804.1"/>
    <property type="molecule type" value="Genomic_DNA"/>
</dbReference>
<comment type="catalytic activity">
    <reaction evidence="11">
        <text>ATP + H2O = ADP + phosphate + H(+)</text>
        <dbReference type="Rhea" id="RHEA:13065"/>
        <dbReference type="ChEBI" id="CHEBI:15377"/>
        <dbReference type="ChEBI" id="CHEBI:15378"/>
        <dbReference type="ChEBI" id="CHEBI:30616"/>
        <dbReference type="ChEBI" id="CHEBI:43474"/>
        <dbReference type="ChEBI" id="CHEBI:456216"/>
        <dbReference type="EC" id="5.6.2.4"/>
    </reaction>
</comment>
<dbReference type="EMBL" id="VWAG01000004">
    <property type="protein sequence ID" value="KAA5259391.1"/>
    <property type="molecule type" value="Genomic_DNA"/>
</dbReference>
<evidence type="ECO:0000313" key="18">
    <source>
        <dbReference type="Proteomes" id="UP000440198"/>
    </source>
</evidence>
<dbReference type="InterPro" id="IPR014017">
    <property type="entry name" value="DNA_helicase_UvrD-like_C"/>
</dbReference>
<dbReference type="InterPro" id="IPR013986">
    <property type="entry name" value="DExx_box_DNA_helicase_dom_sf"/>
</dbReference>
<dbReference type="Proteomes" id="UP000421791">
    <property type="component" value="Unassembled WGS sequence"/>
</dbReference>
<dbReference type="PROSITE" id="PS51217">
    <property type="entry name" value="UVRD_HELICASE_CTER"/>
    <property type="match status" value="1"/>
</dbReference>
<evidence type="ECO:0000313" key="17">
    <source>
        <dbReference type="Proteomes" id="UP000421791"/>
    </source>
</evidence>